<dbReference type="InterPro" id="IPR014161">
    <property type="entry name" value="Tol-Pal_TolA"/>
</dbReference>
<gene>
    <name evidence="3" type="primary">tolA</name>
    <name evidence="3" type="ORF">ACFPM8_17830</name>
</gene>
<organism evidence="3 4">
    <name type="scientific">Paraherbaspirillum soli</name>
    <dbReference type="NCBI Taxonomy" id="631222"/>
    <lineage>
        <taxon>Bacteria</taxon>
        <taxon>Pseudomonadati</taxon>
        <taxon>Pseudomonadota</taxon>
        <taxon>Betaproteobacteria</taxon>
        <taxon>Burkholderiales</taxon>
        <taxon>Oxalobacteraceae</taxon>
        <taxon>Paraherbaspirillum</taxon>
    </lineage>
</organism>
<dbReference type="Proteomes" id="UP001596045">
    <property type="component" value="Unassembled WGS sequence"/>
</dbReference>
<dbReference type="SUPFAM" id="SSF74653">
    <property type="entry name" value="TolA/TonB C-terminal domain"/>
    <property type="match status" value="1"/>
</dbReference>
<keyword evidence="2" id="KW-0812">Transmembrane</keyword>
<dbReference type="Gene3D" id="3.30.1150.10">
    <property type="match status" value="1"/>
</dbReference>
<feature type="compositionally biased region" description="Pro residues" evidence="1">
    <location>
        <begin position="61"/>
        <end position="71"/>
    </location>
</feature>
<feature type="transmembrane region" description="Helical" evidence="2">
    <location>
        <begin position="16"/>
        <end position="35"/>
    </location>
</feature>
<feature type="region of interest" description="Disordered" evidence="1">
    <location>
        <begin position="281"/>
        <end position="302"/>
    </location>
</feature>
<keyword evidence="2" id="KW-0472">Membrane</keyword>
<protein>
    <submittedName>
        <fullName evidence="3">Cell envelope integrity protein TolA</fullName>
    </submittedName>
</protein>
<reference evidence="4" key="1">
    <citation type="journal article" date="2019" name="Int. J. Syst. Evol. Microbiol.">
        <title>The Global Catalogue of Microorganisms (GCM) 10K type strain sequencing project: providing services to taxonomists for standard genome sequencing and annotation.</title>
        <authorList>
            <consortium name="The Broad Institute Genomics Platform"/>
            <consortium name="The Broad Institute Genome Sequencing Center for Infectious Disease"/>
            <person name="Wu L."/>
            <person name="Ma J."/>
        </authorList>
    </citation>
    <scope>NUCLEOTIDE SEQUENCE [LARGE SCALE GENOMIC DNA]</scope>
    <source>
        <strain evidence="4">JCM 17066</strain>
    </source>
</reference>
<keyword evidence="4" id="KW-1185">Reference proteome</keyword>
<keyword evidence="2" id="KW-1133">Transmembrane helix</keyword>
<feature type="compositionally biased region" description="Basic and acidic residues" evidence="1">
    <location>
        <begin position="175"/>
        <end position="186"/>
    </location>
</feature>
<proteinExistence type="predicted"/>
<evidence type="ECO:0000313" key="4">
    <source>
        <dbReference type="Proteomes" id="UP001596045"/>
    </source>
</evidence>
<evidence type="ECO:0000256" key="2">
    <source>
        <dbReference type="SAM" id="Phobius"/>
    </source>
</evidence>
<evidence type="ECO:0000256" key="1">
    <source>
        <dbReference type="SAM" id="MobiDB-lite"/>
    </source>
</evidence>
<comment type="caution">
    <text evidence="3">The sequence shown here is derived from an EMBL/GenBank/DDBJ whole genome shotgun (WGS) entry which is preliminary data.</text>
</comment>
<sequence length="302" mass="32947">MTGNSPYLVPKEPGRWRAIALAMTVHAMLLAFLWVGVNWQSKQPIAVEAELWSPQIREAAPTPPPPIPVPEPKPEPIVKQAPPPPKVVTPPVINPEIALEQEKKRKEQERKERERQEQLEKQRLQHQAEEERKEKLKAEAEQKAAKDKLAAQEKAKQKAEADAKKKQQAAADAALENKRHDDELKRMLGQAVGTGAANSTGSAAQSQGPRGDPGYGQRLAAKIKSNSSFAVPEGLVGNPPVEYKVDLLPDGSISGISKTKASGVPGFDEAIKRAIERSAPFPKNKSGVVPPNFVVSNKPKEE</sequence>
<name>A0ABW0MDA8_9BURK</name>
<dbReference type="EMBL" id="JBHSMT010000029">
    <property type="protein sequence ID" value="MFC5475824.1"/>
    <property type="molecule type" value="Genomic_DNA"/>
</dbReference>
<accession>A0ABW0MDA8</accession>
<feature type="compositionally biased region" description="Low complexity" evidence="1">
    <location>
        <begin position="193"/>
        <end position="208"/>
    </location>
</feature>
<dbReference type="Pfam" id="PF13103">
    <property type="entry name" value="TonB_2"/>
    <property type="match status" value="1"/>
</dbReference>
<feature type="compositionally biased region" description="Basic and acidic residues" evidence="1">
    <location>
        <begin position="100"/>
        <end position="165"/>
    </location>
</feature>
<dbReference type="NCBIfam" id="TIGR02794">
    <property type="entry name" value="tolA_full"/>
    <property type="match status" value="1"/>
</dbReference>
<dbReference type="RefSeq" id="WP_378999476.1">
    <property type="nucleotide sequence ID" value="NZ_JBHSMT010000029.1"/>
</dbReference>
<evidence type="ECO:0000313" key="3">
    <source>
        <dbReference type="EMBL" id="MFC5475824.1"/>
    </source>
</evidence>
<feature type="region of interest" description="Disordered" evidence="1">
    <location>
        <begin position="57"/>
        <end position="217"/>
    </location>
</feature>